<reference evidence="1" key="1">
    <citation type="journal article" date="2013" name="BMC Genomics">
        <title>Unscrambling butterfly oogenesis.</title>
        <authorList>
            <person name="Carter J.M."/>
            <person name="Baker S.C."/>
            <person name="Pink R."/>
            <person name="Carter D.R."/>
            <person name="Collins A."/>
            <person name="Tomlin J."/>
            <person name="Gibbs M."/>
            <person name="Breuker C.J."/>
        </authorList>
    </citation>
    <scope>NUCLEOTIDE SEQUENCE</scope>
    <source>
        <tissue evidence="1">Ovary</tissue>
    </source>
</reference>
<organism evidence="1">
    <name type="scientific">Pararge aegeria</name>
    <name type="common">speckled wood butterfly</name>
    <dbReference type="NCBI Taxonomy" id="116150"/>
    <lineage>
        <taxon>Eukaryota</taxon>
        <taxon>Metazoa</taxon>
        <taxon>Ecdysozoa</taxon>
        <taxon>Arthropoda</taxon>
        <taxon>Hexapoda</taxon>
        <taxon>Insecta</taxon>
        <taxon>Pterygota</taxon>
        <taxon>Neoptera</taxon>
        <taxon>Endopterygota</taxon>
        <taxon>Lepidoptera</taxon>
        <taxon>Glossata</taxon>
        <taxon>Ditrysia</taxon>
        <taxon>Papilionoidea</taxon>
        <taxon>Nymphalidae</taxon>
        <taxon>Satyrinae</taxon>
        <taxon>Satyrini</taxon>
        <taxon>Parargina</taxon>
        <taxon>Pararge</taxon>
    </lineage>
</organism>
<protein>
    <submittedName>
        <fullName evidence="1">Uncharacterized protein</fullName>
    </submittedName>
</protein>
<proteinExistence type="predicted"/>
<dbReference type="EMBL" id="GAIX01003077">
    <property type="protein sequence ID" value="JAA89483.1"/>
    <property type="molecule type" value="Transcribed_RNA"/>
</dbReference>
<dbReference type="AlphaFoldDB" id="S4PI55"/>
<feature type="non-terminal residue" evidence="1">
    <location>
        <position position="1"/>
    </location>
</feature>
<sequence length="81" mass="9508">ISIKKKLLNTHCYVPKLPMLLSLQHSRDCTIFPLIHSRRLLCFTRHLQIDPSFMVQRKNCNLDTINKFIHVKLLCYSNIGS</sequence>
<accession>S4PI55</accession>
<reference evidence="1" key="2">
    <citation type="submission" date="2013-05" db="EMBL/GenBank/DDBJ databases">
        <authorList>
            <person name="Carter J.-M."/>
            <person name="Baker S.C."/>
            <person name="Pink R."/>
            <person name="Carter D.R.F."/>
            <person name="Collins A."/>
            <person name="Tomlin J."/>
            <person name="Gibbs M."/>
            <person name="Breuker C.J."/>
        </authorList>
    </citation>
    <scope>NUCLEOTIDE SEQUENCE</scope>
    <source>
        <tissue evidence="1">Ovary</tissue>
    </source>
</reference>
<evidence type="ECO:0000313" key="1">
    <source>
        <dbReference type="EMBL" id="JAA89483.1"/>
    </source>
</evidence>
<name>S4PI55_9NEOP</name>